<dbReference type="PANTHER" id="PTHR11709:SF394">
    <property type="entry name" value="FI03373P-RELATED"/>
    <property type="match status" value="1"/>
</dbReference>
<evidence type="ECO:0000256" key="8">
    <source>
        <dbReference type="ARBA" id="ARBA00023069"/>
    </source>
</evidence>
<dbReference type="GO" id="GO:0005507">
    <property type="term" value="F:copper ion binding"/>
    <property type="evidence" value="ECO:0007669"/>
    <property type="project" value="InterPro"/>
</dbReference>
<evidence type="ECO:0000313" key="13">
    <source>
        <dbReference type="EMBL" id="RFO95086.1"/>
    </source>
</evidence>
<dbReference type="OrthoDB" id="9757546at2"/>
<evidence type="ECO:0000256" key="10">
    <source>
        <dbReference type="SAM" id="SignalP"/>
    </source>
</evidence>
<feature type="domain" description="Plastocyanin-like" evidence="11">
    <location>
        <begin position="82"/>
        <end position="182"/>
    </location>
</feature>
<dbReference type="GO" id="GO:0042597">
    <property type="term" value="C:periplasmic space"/>
    <property type="evidence" value="ECO:0007669"/>
    <property type="project" value="UniProtKB-SubCell"/>
</dbReference>
<feature type="domain" description="HYDIN/VesB/CFA65-like Ig-like" evidence="12">
    <location>
        <begin position="506"/>
        <end position="601"/>
    </location>
</feature>
<name>A0A3E1R6U3_9BURK</name>
<dbReference type="Gene3D" id="2.60.40.420">
    <property type="entry name" value="Cupredoxins - blue copper proteins"/>
    <property type="match status" value="1"/>
</dbReference>
<keyword evidence="5" id="KW-0479">Metal-binding</keyword>
<dbReference type="PANTHER" id="PTHR11709">
    <property type="entry name" value="MULTI-COPPER OXIDASE"/>
    <property type="match status" value="1"/>
</dbReference>
<evidence type="ECO:0000313" key="14">
    <source>
        <dbReference type="Proteomes" id="UP000260665"/>
    </source>
</evidence>
<evidence type="ECO:0000256" key="7">
    <source>
        <dbReference type="ARBA" id="ARBA00023008"/>
    </source>
</evidence>
<comment type="caution">
    <text evidence="13">The sequence shown here is derived from an EMBL/GenBank/DDBJ whole genome shotgun (WGS) entry which is preliminary data.</text>
</comment>
<dbReference type="AlphaFoldDB" id="A0A3E1R6U3"/>
<reference evidence="13 14" key="1">
    <citation type="submission" date="2018-05" db="EMBL/GenBank/DDBJ databases">
        <title>Rhodoferax soyangensis sp.nov., isolated from an oligotrophic freshwater lake.</title>
        <authorList>
            <person name="Park M."/>
        </authorList>
    </citation>
    <scope>NUCLEOTIDE SEQUENCE [LARGE SCALE GENOMIC DNA]</scope>
    <source>
        <strain evidence="13 14">IMCC26218</strain>
    </source>
</reference>
<dbReference type="InterPro" id="IPR008972">
    <property type="entry name" value="Cupredoxin"/>
</dbReference>
<dbReference type="InterPro" id="IPR013783">
    <property type="entry name" value="Ig-like_fold"/>
</dbReference>
<sequence>MNKTKIFASLRAVVQAGLAALALSLAVPAHALVAGWAGEEPTAENGQVRTFSLTAREDFISTSDGGSHYTWGYAHGTDFVMQYPGPTLVVNQGDTVRIVLNNTLPVPVSIVFPGQSGVVASGGNAGLLTREAPAVPYGQRTVLGGPSYTFVATEPGTYQYHSGTQTDLQVEMGLVGALIVRPAGFAYGDGSSHTSRRAYQQPGTQYDRENLFLLTEMDPAVHWTVYTQVQSEMPVVVDTTQIKPSMWFINGRNAPDTQLDDYVYWLPTQPYNALPRMHPGERLLMRVVNAGRDLHPFHHHGNHATAIARDGRVLSSNPSLLTQAPDLVSPDFTVRSVPGQTMDLIYEWTGKGIGWDIYGTADTNVHTCTPDANGLHSVASDHNYREWCADHYKALPVVIPGQLDLSFGEHASGSPFLGQTGSLPQGHPGLNTTGGYYHMLHSHNEKEVTTDNIFPGGMMTMLIVEPWSVDLDAETGVAITGGGVAALPAMAVVSESGVGSLTNGGTTLDFGDIPNGTNQVNVLTLQNTGNAPAVLGVPVVTGNGFNYVANSSTCASATVLAQATCTISIRFTASSFNNNIRTGTLSLSYNSSTPVALSLTGR</sequence>
<dbReference type="SUPFAM" id="SSF49503">
    <property type="entry name" value="Cupredoxins"/>
    <property type="match status" value="2"/>
</dbReference>
<evidence type="ECO:0000259" key="11">
    <source>
        <dbReference type="Pfam" id="PF07732"/>
    </source>
</evidence>
<evidence type="ECO:0000256" key="9">
    <source>
        <dbReference type="ARBA" id="ARBA00023273"/>
    </source>
</evidence>
<keyword evidence="6" id="KW-0560">Oxidoreductase</keyword>
<feature type="signal peptide" evidence="10">
    <location>
        <begin position="1"/>
        <end position="31"/>
    </location>
</feature>
<dbReference type="Pfam" id="PF07732">
    <property type="entry name" value="Cu-oxidase_3"/>
    <property type="match status" value="1"/>
</dbReference>
<evidence type="ECO:0000256" key="1">
    <source>
        <dbReference type="ARBA" id="ARBA00004138"/>
    </source>
</evidence>
<keyword evidence="4" id="KW-0963">Cytoplasm</keyword>
<dbReference type="Proteomes" id="UP000260665">
    <property type="component" value="Unassembled WGS sequence"/>
</dbReference>
<dbReference type="Gene3D" id="2.60.40.10">
    <property type="entry name" value="Immunoglobulins"/>
    <property type="match status" value="1"/>
</dbReference>
<evidence type="ECO:0000256" key="5">
    <source>
        <dbReference type="ARBA" id="ARBA00022723"/>
    </source>
</evidence>
<dbReference type="EMBL" id="QFZK01000023">
    <property type="protein sequence ID" value="RFO95086.1"/>
    <property type="molecule type" value="Genomic_DNA"/>
</dbReference>
<keyword evidence="9" id="KW-0966">Cell projection</keyword>
<keyword evidence="14" id="KW-1185">Reference proteome</keyword>
<evidence type="ECO:0000256" key="2">
    <source>
        <dbReference type="ARBA" id="ARBA00004418"/>
    </source>
</evidence>
<organism evidence="13 14">
    <name type="scientific">Rhodoferax lacus</name>
    <dbReference type="NCBI Taxonomy" id="2184758"/>
    <lineage>
        <taxon>Bacteria</taxon>
        <taxon>Pseudomonadati</taxon>
        <taxon>Pseudomonadota</taxon>
        <taxon>Betaproteobacteria</taxon>
        <taxon>Burkholderiales</taxon>
        <taxon>Comamonadaceae</taxon>
        <taxon>Rhodoferax</taxon>
    </lineage>
</organism>
<dbReference type="GO" id="GO:0016491">
    <property type="term" value="F:oxidoreductase activity"/>
    <property type="evidence" value="ECO:0007669"/>
    <property type="project" value="UniProtKB-KW"/>
</dbReference>
<dbReference type="GO" id="GO:0005737">
    <property type="term" value="C:cytoplasm"/>
    <property type="evidence" value="ECO:0007669"/>
    <property type="project" value="UniProtKB-SubCell"/>
</dbReference>
<feature type="chain" id="PRO_5017768314" evidence="10">
    <location>
        <begin position="32"/>
        <end position="602"/>
    </location>
</feature>
<evidence type="ECO:0000256" key="3">
    <source>
        <dbReference type="ARBA" id="ARBA00004496"/>
    </source>
</evidence>
<dbReference type="InterPro" id="IPR011707">
    <property type="entry name" value="Cu-oxidase-like_N"/>
</dbReference>
<gene>
    <name evidence="13" type="ORF">DIC66_20225</name>
</gene>
<keyword evidence="7" id="KW-0186">Copper</keyword>
<dbReference type="RefSeq" id="WP_117179996.1">
    <property type="nucleotide sequence ID" value="NZ_QFZK01000023.1"/>
</dbReference>
<evidence type="ECO:0000256" key="4">
    <source>
        <dbReference type="ARBA" id="ARBA00022490"/>
    </source>
</evidence>
<dbReference type="InterPro" id="IPR045087">
    <property type="entry name" value="Cu-oxidase_fam"/>
</dbReference>
<proteinExistence type="predicted"/>
<keyword evidence="8" id="KW-0969">Cilium</keyword>
<accession>A0A3E1R6U3</accession>
<protein>
    <submittedName>
        <fullName evidence="13">Uncharacterized protein</fullName>
    </submittedName>
</protein>
<comment type="subcellular location">
    <subcellularLocation>
        <location evidence="1">Cell projection</location>
        <location evidence="1">Cilium</location>
    </subcellularLocation>
    <subcellularLocation>
        <location evidence="3">Cytoplasm</location>
    </subcellularLocation>
    <subcellularLocation>
        <location evidence="2">Periplasm</location>
    </subcellularLocation>
</comment>
<evidence type="ECO:0000256" key="6">
    <source>
        <dbReference type="ARBA" id="ARBA00023002"/>
    </source>
</evidence>
<evidence type="ECO:0000259" key="12">
    <source>
        <dbReference type="Pfam" id="PF22544"/>
    </source>
</evidence>
<dbReference type="InterPro" id="IPR053879">
    <property type="entry name" value="HYDIN_VesB_CFA65-like_Ig"/>
</dbReference>
<dbReference type="Pfam" id="PF22544">
    <property type="entry name" value="HYDIN_VesB_CFA65-like_Ig"/>
    <property type="match status" value="1"/>
</dbReference>
<keyword evidence="10" id="KW-0732">Signal</keyword>